<gene>
    <name evidence="2" type="ORF">VNO78_18140</name>
</gene>
<feature type="region of interest" description="Disordered" evidence="1">
    <location>
        <begin position="161"/>
        <end position="180"/>
    </location>
</feature>
<evidence type="ECO:0000313" key="3">
    <source>
        <dbReference type="Proteomes" id="UP001386955"/>
    </source>
</evidence>
<reference evidence="2 3" key="1">
    <citation type="submission" date="2024-01" db="EMBL/GenBank/DDBJ databases">
        <title>The genomes of 5 underutilized Papilionoideae crops provide insights into root nodulation and disease resistanc.</title>
        <authorList>
            <person name="Jiang F."/>
        </authorList>
    </citation>
    <scope>NUCLEOTIDE SEQUENCE [LARGE SCALE GENOMIC DNA]</scope>
    <source>
        <strain evidence="2">DUOXIRENSHENG_FW03</strain>
        <tissue evidence="2">Leaves</tissue>
    </source>
</reference>
<accession>A0AAN9SI92</accession>
<keyword evidence="3" id="KW-1185">Reference proteome</keyword>
<dbReference type="Proteomes" id="UP001386955">
    <property type="component" value="Unassembled WGS sequence"/>
</dbReference>
<comment type="caution">
    <text evidence="2">The sequence shown here is derived from an EMBL/GenBank/DDBJ whole genome shotgun (WGS) entry which is preliminary data.</text>
</comment>
<name>A0AAN9SI92_PSOTE</name>
<protein>
    <submittedName>
        <fullName evidence="2">Uncharacterized protein</fullName>
    </submittedName>
</protein>
<dbReference type="EMBL" id="JAYMYS010000004">
    <property type="protein sequence ID" value="KAK7396976.1"/>
    <property type="molecule type" value="Genomic_DNA"/>
</dbReference>
<proteinExistence type="predicted"/>
<organism evidence="2 3">
    <name type="scientific">Psophocarpus tetragonolobus</name>
    <name type="common">Winged bean</name>
    <name type="synonym">Dolichos tetragonolobus</name>
    <dbReference type="NCBI Taxonomy" id="3891"/>
    <lineage>
        <taxon>Eukaryota</taxon>
        <taxon>Viridiplantae</taxon>
        <taxon>Streptophyta</taxon>
        <taxon>Embryophyta</taxon>
        <taxon>Tracheophyta</taxon>
        <taxon>Spermatophyta</taxon>
        <taxon>Magnoliopsida</taxon>
        <taxon>eudicotyledons</taxon>
        <taxon>Gunneridae</taxon>
        <taxon>Pentapetalae</taxon>
        <taxon>rosids</taxon>
        <taxon>fabids</taxon>
        <taxon>Fabales</taxon>
        <taxon>Fabaceae</taxon>
        <taxon>Papilionoideae</taxon>
        <taxon>50 kb inversion clade</taxon>
        <taxon>NPAAA clade</taxon>
        <taxon>indigoferoid/millettioid clade</taxon>
        <taxon>Phaseoleae</taxon>
        <taxon>Psophocarpus</taxon>
    </lineage>
</organism>
<feature type="compositionally biased region" description="Polar residues" evidence="1">
    <location>
        <begin position="161"/>
        <end position="174"/>
    </location>
</feature>
<dbReference type="AlphaFoldDB" id="A0AAN9SI92"/>
<sequence length="180" mass="19834">MVKNNCMCKRNHFDRDSNHQLPIPNSQSPNPSVQIELVVGRLYTSMEEATHCGLTNILALENGSHGQLQSLPVVSTDHLIGGETFVITLLPILKGSASLSGLRVGFLQFLCIQKRSDGCGFWSVIGVPNMAPSEESAKDESVFGRVTKTHLRFWDLFVSPSSSTNPRRTGQIPNSLFRHT</sequence>
<evidence type="ECO:0000256" key="1">
    <source>
        <dbReference type="SAM" id="MobiDB-lite"/>
    </source>
</evidence>
<evidence type="ECO:0000313" key="2">
    <source>
        <dbReference type="EMBL" id="KAK7396976.1"/>
    </source>
</evidence>